<dbReference type="PANTHER" id="PTHR36885">
    <property type="entry name" value="EXPRESSED PROTEIN"/>
    <property type="match status" value="1"/>
</dbReference>
<keyword evidence="2" id="KW-1185">Reference proteome</keyword>
<organism evidence="1 2">
    <name type="scientific">Vanilla planifolia</name>
    <name type="common">Vanilla</name>
    <dbReference type="NCBI Taxonomy" id="51239"/>
    <lineage>
        <taxon>Eukaryota</taxon>
        <taxon>Viridiplantae</taxon>
        <taxon>Streptophyta</taxon>
        <taxon>Embryophyta</taxon>
        <taxon>Tracheophyta</taxon>
        <taxon>Spermatophyta</taxon>
        <taxon>Magnoliopsida</taxon>
        <taxon>Liliopsida</taxon>
        <taxon>Asparagales</taxon>
        <taxon>Orchidaceae</taxon>
        <taxon>Vanilloideae</taxon>
        <taxon>Vanilleae</taxon>
        <taxon>Vanilla</taxon>
    </lineage>
</organism>
<dbReference type="AlphaFoldDB" id="A0A835VGF5"/>
<dbReference type="OrthoDB" id="5835829at2759"/>
<name>A0A835VGF5_VANPL</name>
<dbReference type="PANTHER" id="PTHR36885:SF2">
    <property type="entry name" value="DUF4378 DOMAIN-CONTAINING PROTEIN"/>
    <property type="match status" value="1"/>
</dbReference>
<sequence>MASPKHAFSHGRRLFELLEEKQEPFLPEVMDLKKRRGDGLLGCLLPSFIRRALNWESKALGNGRRCVLSSCHGFGRDARYGGYRRRMEPEELSPVQNQLAKEEKPSTSTCFCNQRSSNDWLLLKYGMELEKRIWVFCWEKQRRDAAKIEQMVDLELSGAKTQCKNFQVEAREVATAMEEVIFEEMREEVILEMTFRF</sequence>
<evidence type="ECO:0000313" key="1">
    <source>
        <dbReference type="EMBL" id="KAG0496208.1"/>
    </source>
</evidence>
<dbReference type="EMBL" id="JADCNL010000001">
    <property type="protein sequence ID" value="KAG0496208.1"/>
    <property type="molecule type" value="Genomic_DNA"/>
</dbReference>
<protein>
    <submittedName>
        <fullName evidence="1">Uncharacterized protein</fullName>
    </submittedName>
</protein>
<gene>
    <name evidence="1" type="ORF">HPP92_000899</name>
</gene>
<reference evidence="1 2" key="1">
    <citation type="journal article" date="2020" name="Nat. Food">
        <title>A phased Vanilla planifolia genome enables genetic improvement of flavour and production.</title>
        <authorList>
            <person name="Hasing T."/>
            <person name="Tang H."/>
            <person name="Brym M."/>
            <person name="Khazi F."/>
            <person name="Huang T."/>
            <person name="Chambers A.H."/>
        </authorList>
    </citation>
    <scope>NUCLEOTIDE SEQUENCE [LARGE SCALE GENOMIC DNA]</scope>
    <source>
        <tissue evidence="1">Leaf</tissue>
    </source>
</reference>
<accession>A0A835VGF5</accession>
<comment type="caution">
    <text evidence="1">The sequence shown here is derived from an EMBL/GenBank/DDBJ whole genome shotgun (WGS) entry which is preliminary data.</text>
</comment>
<proteinExistence type="predicted"/>
<dbReference type="Proteomes" id="UP000636800">
    <property type="component" value="Chromosome 1"/>
</dbReference>
<evidence type="ECO:0000313" key="2">
    <source>
        <dbReference type="Proteomes" id="UP000636800"/>
    </source>
</evidence>